<proteinExistence type="predicted"/>
<protein>
    <submittedName>
        <fullName evidence="1">Uncharacterized protein</fullName>
    </submittedName>
</protein>
<sequence length="218" mass="24578">MRKVPPSFLRMRIPSAWTLVIQMEMDVCFRTRSSETDEIANAIGILRFGFYSRRIVNPSIAPRALTEKDATALDEWVFSKNAIGISIKIALITPIKPQLWISSIFTDFTRVLKWITIIILVRIFVKKGMLSMCFMGSDERDLATPEANFPPKKINFPLGTKTVAVILTKFTHKSALHADSKRISGSPMWFVLSNLGTGLVKGEITLCLWTTVRGSQDR</sequence>
<keyword evidence="2" id="KW-1185">Reference proteome</keyword>
<reference evidence="1 2" key="1">
    <citation type="journal article" date="2021" name="Commun. Biol.">
        <title>The genome of Shorea leprosula (Dipterocarpaceae) highlights the ecological relevance of drought in aseasonal tropical rainforests.</title>
        <authorList>
            <person name="Ng K.K.S."/>
            <person name="Kobayashi M.J."/>
            <person name="Fawcett J.A."/>
            <person name="Hatakeyama M."/>
            <person name="Paape T."/>
            <person name="Ng C.H."/>
            <person name="Ang C.C."/>
            <person name="Tnah L.H."/>
            <person name="Lee C.T."/>
            <person name="Nishiyama T."/>
            <person name="Sese J."/>
            <person name="O'Brien M.J."/>
            <person name="Copetti D."/>
            <person name="Mohd Noor M.I."/>
            <person name="Ong R.C."/>
            <person name="Putra M."/>
            <person name="Sireger I.Z."/>
            <person name="Indrioko S."/>
            <person name="Kosugi Y."/>
            <person name="Izuno A."/>
            <person name="Isagi Y."/>
            <person name="Lee S.L."/>
            <person name="Shimizu K.K."/>
        </authorList>
    </citation>
    <scope>NUCLEOTIDE SEQUENCE [LARGE SCALE GENOMIC DNA]</scope>
    <source>
        <strain evidence="1">214</strain>
    </source>
</reference>
<dbReference type="Proteomes" id="UP001054252">
    <property type="component" value="Unassembled WGS sequence"/>
</dbReference>
<accession>A0AAV5M3X9</accession>
<evidence type="ECO:0000313" key="1">
    <source>
        <dbReference type="EMBL" id="GKV44431.1"/>
    </source>
</evidence>
<dbReference type="AlphaFoldDB" id="A0AAV5M3X9"/>
<dbReference type="EMBL" id="BPVZ01000181">
    <property type="protein sequence ID" value="GKV44431.1"/>
    <property type="molecule type" value="Genomic_DNA"/>
</dbReference>
<comment type="caution">
    <text evidence="1">The sequence shown here is derived from an EMBL/GenBank/DDBJ whole genome shotgun (WGS) entry which is preliminary data.</text>
</comment>
<evidence type="ECO:0000313" key="2">
    <source>
        <dbReference type="Proteomes" id="UP001054252"/>
    </source>
</evidence>
<gene>
    <name evidence="1" type="ORF">SLEP1_g51616</name>
</gene>
<name>A0AAV5M3X9_9ROSI</name>
<organism evidence="1 2">
    <name type="scientific">Rubroshorea leprosula</name>
    <dbReference type="NCBI Taxonomy" id="152421"/>
    <lineage>
        <taxon>Eukaryota</taxon>
        <taxon>Viridiplantae</taxon>
        <taxon>Streptophyta</taxon>
        <taxon>Embryophyta</taxon>
        <taxon>Tracheophyta</taxon>
        <taxon>Spermatophyta</taxon>
        <taxon>Magnoliopsida</taxon>
        <taxon>eudicotyledons</taxon>
        <taxon>Gunneridae</taxon>
        <taxon>Pentapetalae</taxon>
        <taxon>rosids</taxon>
        <taxon>malvids</taxon>
        <taxon>Malvales</taxon>
        <taxon>Dipterocarpaceae</taxon>
        <taxon>Rubroshorea</taxon>
    </lineage>
</organism>